<protein>
    <submittedName>
        <fullName evidence="4">NDP-sugar epimerase, includes UDP-GlcNAc-inverting 4,6-dehydratase FlaA1 and capsular polysaccharide biosynthesis protein EpsC</fullName>
    </submittedName>
</protein>
<dbReference type="CDD" id="cd05237">
    <property type="entry name" value="UDP_invert_4-6DH_SDR_e"/>
    <property type="match status" value="1"/>
</dbReference>
<feature type="transmembrane region" description="Helical" evidence="2">
    <location>
        <begin position="12"/>
        <end position="33"/>
    </location>
</feature>
<dbReference type="InterPro" id="IPR051203">
    <property type="entry name" value="Polysaccharide_Synthase-Rel"/>
</dbReference>
<evidence type="ECO:0000256" key="1">
    <source>
        <dbReference type="ARBA" id="ARBA00007430"/>
    </source>
</evidence>
<dbReference type="Proteomes" id="UP000199223">
    <property type="component" value="Unassembled WGS sequence"/>
</dbReference>
<dbReference type="AlphaFoldDB" id="A0A1H7ATX9"/>
<keyword evidence="2" id="KW-1133">Transmembrane helix</keyword>
<feature type="transmembrane region" description="Helical" evidence="2">
    <location>
        <begin position="106"/>
        <end position="126"/>
    </location>
</feature>
<dbReference type="PANTHER" id="PTHR43318:SF1">
    <property type="entry name" value="POLYSACCHARIDE BIOSYNTHESIS PROTEIN EPSC-RELATED"/>
    <property type="match status" value="1"/>
</dbReference>
<evidence type="ECO:0000259" key="3">
    <source>
        <dbReference type="Pfam" id="PF02719"/>
    </source>
</evidence>
<dbReference type="PANTHER" id="PTHR43318">
    <property type="entry name" value="UDP-N-ACETYLGLUCOSAMINE 4,6-DEHYDRATASE"/>
    <property type="match status" value="1"/>
</dbReference>
<reference evidence="5" key="1">
    <citation type="submission" date="2016-10" db="EMBL/GenBank/DDBJ databases">
        <authorList>
            <person name="Varghese N."/>
            <person name="Submissions S."/>
        </authorList>
    </citation>
    <scope>NUCLEOTIDE SEQUENCE [LARGE SCALE GENOMIC DNA]</scope>
    <source>
        <strain evidence="5">CGMCC 1.10218</strain>
    </source>
</reference>
<feature type="transmembrane region" description="Helical" evidence="2">
    <location>
        <begin position="78"/>
        <end position="100"/>
    </location>
</feature>
<dbReference type="Pfam" id="PF02719">
    <property type="entry name" value="Polysacc_synt_2"/>
    <property type="match status" value="1"/>
</dbReference>
<dbReference type="InterPro" id="IPR036291">
    <property type="entry name" value="NAD(P)-bd_dom_sf"/>
</dbReference>
<name>A0A1H7ATX9_9DEIO</name>
<keyword evidence="5" id="KW-1185">Reference proteome</keyword>
<keyword evidence="2" id="KW-0472">Membrane</keyword>
<dbReference type="STRING" id="856736.SAMN04488058_11332"/>
<evidence type="ECO:0000256" key="2">
    <source>
        <dbReference type="SAM" id="Phobius"/>
    </source>
</evidence>
<evidence type="ECO:0000313" key="5">
    <source>
        <dbReference type="Proteomes" id="UP000199223"/>
    </source>
</evidence>
<feature type="domain" description="Polysaccharide biosynthesis protein CapD-like" evidence="3">
    <location>
        <begin position="285"/>
        <end position="565"/>
    </location>
</feature>
<organism evidence="4 5">
    <name type="scientific">Deinococcus reticulitermitis</name>
    <dbReference type="NCBI Taxonomy" id="856736"/>
    <lineage>
        <taxon>Bacteria</taxon>
        <taxon>Thermotogati</taxon>
        <taxon>Deinococcota</taxon>
        <taxon>Deinococci</taxon>
        <taxon>Deinococcales</taxon>
        <taxon>Deinococcaceae</taxon>
        <taxon>Deinococcus</taxon>
    </lineage>
</organism>
<evidence type="ECO:0000313" key="4">
    <source>
        <dbReference type="EMBL" id="SEJ65552.1"/>
    </source>
</evidence>
<dbReference type="Pfam" id="PF13727">
    <property type="entry name" value="CoA_binding_3"/>
    <property type="match status" value="1"/>
</dbReference>
<accession>A0A1H7ATX9</accession>
<dbReference type="Gene3D" id="3.40.50.720">
    <property type="entry name" value="NAD(P)-binding Rossmann-like Domain"/>
    <property type="match status" value="2"/>
</dbReference>
<gene>
    <name evidence="4" type="ORF">SAMN04488058_11332</name>
</gene>
<dbReference type="InterPro" id="IPR003869">
    <property type="entry name" value="Polysac_CapD-like"/>
</dbReference>
<sequence>MQTLPLQDTRRMRGLGLDLGLWIAAAPAAFVLSGGLSDWQTALAYTAVSAVLKAVLLSQSDLTRHYVHFFSTSGIRGLLRTVALGEAMLLVGLLLLRALGLGALPITVPLTEGLLALAFLLGIRFLHRVQTEQKYHKASAGQRTLILGAGAAGQLLAREMLRQPNSVLRPVGFLDDDVQKQGQLIVGLPVLGSIRGNIGAHAQAVGAERIVIALPSVKGENIRLIHDEAKETGLGVQIMPSLSELLVHRPQIPQLRDVNLADLLRRPPSQLVHKEIGAYLTGQTVLITGAGGSIGSELARQVARYEPGQIVLFGRGENSIFAIQQELLEAYPNVPQTAIIGDVRHAQHMRILFERFRPQVVLHAAAHKHVPLMEDSPSEAIYNNVIGTRILTALCLEFGVRRYVNISSDKAVNPTSVMGSSKRLAEMIISVAAQSAAPDQAFMSVRFGNVLGSRGSVVPTFIRQIEAGGPVTITDQRMTRYFMTIPEASRLVLQAGALAGNGKVYVLKMGNPVKIVDLARDLIKLSGRDIAIKETGIRRGEKLYEELLTDREKVDETSHEEIFEARLETPDPEWLEAELSRLESYAREEDYVHVREQIRRMIPESHLGAQ</sequence>
<dbReference type="RefSeq" id="WP_245745454.1">
    <property type="nucleotide sequence ID" value="NZ_FNZA01000013.1"/>
</dbReference>
<dbReference type="EMBL" id="FNZA01000013">
    <property type="protein sequence ID" value="SEJ65552.1"/>
    <property type="molecule type" value="Genomic_DNA"/>
</dbReference>
<keyword evidence="2" id="KW-0812">Transmembrane</keyword>
<comment type="similarity">
    <text evidence="1">Belongs to the polysaccharide synthase family.</text>
</comment>
<proteinExistence type="inferred from homology"/>
<dbReference type="SUPFAM" id="SSF51735">
    <property type="entry name" value="NAD(P)-binding Rossmann-fold domains"/>
    <property type="match status" value="2"/>
</dbReference>